<reference evidence="1 2" key="1">
    <citation type="submission" date="2015-12" db="EMBL/GenBank/DDBJ databases">
        <title>Draft genome sequence of Streptomyces silvensis ATCC 53525, a producer of novel hormone antagonists.</title>
        <authorList>
            <person name="Johnston C.W."/>
            <person name="Li Y."/>
            <person name="Magarvey N.A."/>
        </authorList>
    </citation>
    <scope>NUCLEOTIDE SEQUENCE [LARGE SCALE GENOMIC DNA]</scope>
    <source>
        <strain evidence="1 2">ATCC 53525</strain>
    </source>
</reference>
<keyword evidence="2" id="KW-1185">Reference proteome</keyword>
<dbReference type="Proteomes" id="UP000054804">
    <property type="component" value="Unassembled WGS sequence"/>
</dbReference>
<protein>
    <submittedName>
        <fullName evidence="1">Uncharacterized protein</fullName>
    </submittedName>
</protein>
<organism evidence="1 2">
    <name type="scientific">Streptomyces silvensis</name>
    <dbReference type="NCBI Taxonomy" id="1765722"/>
    <lineage>
        <taxon>Bacteria</taxon>
        <taxon>Bacillati</taxon>
        <taxon>Actinomycetota</taxon>
        <taxon>Actinomycetes</taxon>
        <taxon>Kitasatosporales</taxon>
        <taxon>Streptomycetaceae</taxon>
        <taxon>Streptomyces</taxon>
    </lineage>
</organism>
<name>A0A0W7X738_9ACTN</name>
<accession>A0A0W7X738</accession>
<evidence type="ECO:0000313" key="1">
    <source>
        <dbReference type="EMBL" id="KUF18664.1"/>
    </source>
</evidence>
<gene>
    <name evidence="1" type="ORF">AT728_06255</name>
</gene>
<dbReference type="AlphaFoldDB" id="A0A0W7X738"/>
<sequence length="129" mass="14354">MADSLEYAWGKVLNDFWNSEFDSDLPDLPLDGRFEPAGLAELCRSVSAFSAGATVTDASVSLSLSPEDLWDRFFSGIYLISALTERQKRRLRAMAVTSFRCHAAPDHTVSLHIHLNLLVARRAQPQAMD</sequence>
<evidence type="ECO:0000313" key="2">
    <source>
        <dbReference type="Proteomes" id="UP000054804"/>
    </source>
</evidence>
<comment type="caution">
    <text evidence="1">The sequence shown here is derived from an EMBL/GenBank/DDBJ whole genome shotgun (WGS) entry which is preliminary data.</text>
</comment>
<dbReference type="EMBL" id="LOCL01000029">
    <property type="protein sequence ID" value="KUF18664.1"/>
    <property type="molecule type" value="Genomic_DNA"/>
</dbReference>
<proteinExistence type="predicted"/>